<reference evidence="3" key="1">
    <citation type="submission" date="2017-02" db="EMBL/GenBank/DDBJ databases">
        <authorList>
            <person name="Varghese N."/>
            <person name="Submissions S."/>
        </authorList>
    </citation>
    <scope>NUCLEOTIDE SEQUENCE [LARGE SCALE GENOMIC DNA]</scope>
    <source>
        <strain evidence="3">DSM 24091</strain>
    </source>
</reference>
<dbReference type="InterPro" id="IPR057695">
    <property type="entry name" value="DUF7935"/>
</dbReference>
<keyword evidence="1" id="KW-1133">Transmembrane helix</keyword>
<dbReference type="EMBL" id="FUZF01000002">
    <property type="protein sequence ID" value="SKB45970.1"/>
    <property type="molecule type" value="Genomic_DNA"/>
</dbReference>
<keyword evidence="3" id="KW-1185">Reference proteome</keyword>
<evidence type="ECO:0000313" key="3">
    <source>
        <dbReference type="Proteomes" id="UP000190150"/>
    </source>
</evidence>
<keyword evidence="1" id="KW-0472">Membrane</keyword>
<keyword evidence="1" id="KW-0812">Transmembrane</keyword>
<evidence type="ECO:0000256" key="1">
    <source>
        <dbReference type="SAM" id="Phobius"/>
    </source>
</evidence>
<dbReference type="RefSeq" id="WP_079641147.1">
    <property type="nucleotide sequence ID" value="NZ_FUZF01000002.1"/>
</dbReference>
<organism evidence="2 3">
    <name type="scientific">Sphingobacterium nematocida</name>
    <dbReference type="NCBI Taxonomy" id="1513896"/>
    <lineage>
        <taxon>Bacteria</taxon>
        <taxon>Pseudomonadati</taxon>
        <taxon>Bacteroidota</taxon>
        <taxon>Sphingobacteriia</taxon>
        <taxon>Sphingobacteriales</taxon>
        <taxon>Sphingobacteriaceae</taxon>
        <taxon>Sphingobacterium</taxon>
    </lineage>
</organism>
<accession>A0A1T5BG37</accession>
<dbReference type="Pfam" id="PF25589">
    <property type="entry name" value="DUF7935"/>
    <property type="match status" value="1"/>
</dbReference>
<dbReference type="Proteomes" id="UP000190150">
    <property type="component" value="Unassembled WGS sequence"/>
</dbReference>
<gene>
    <name evidence="2" type="ORF">SAMN05660841_00643</name>
</gene>
<name>A0A1T5BG37_9SPHI</name>
<sequence length="175" mass="20212">MEYVDFFKELFVLAFGVFVALVLAFYIVWPKIENLLLKMSNINQNKALLKDKMQLRFAAYERLVLFVHRMSPDQLMIRHHNIGISVNQFKQAVIADIESEFQHNFTQQLYVSDAAWTIVKDLKVNTIDLLRNANKGLSNDVSLDGYVELVLKHLKGLELNPYNAAQVLLKKELSV</sequence>
<dbReference type="OrthoDB" id="1493032at2"/>
<dbReference type="AlphaFoldDB" id="A0A1T5BG37"/>
<proteinExistence type="predicted"/>
<protein>
    <submittedName>
        <fullName evidence="2">Uncharacterized protein</fullName>
    </submittedName>
</protein>
<dbReference type="STRING" id="1513896.SAMN05660841_00643"/>
<evidence type="ECO:0000313" key="2">
    <source>
        <dbReference type="EMBL" id="SKB45970.1"/>
    </source>
</evidence>
<feature type="transmembrane region" description="Helical" evidence="1">
    <location>
        <begin position="6"/>
        <end position="29"/>
    </location>
</feature>